<accession>A0A1H0X377</accession>
<keyword evidence="2" id="KW-0560">Oxidoreductase</keyword>
<dbReference type="GO" id="GO:0004497">
    <property type="term" value="F:monooxygenase activity"/>
    <property type="evidence" value="ECO:0007669"/>
    <property type="project" value="UniProtKB-KW"/>
</dbReference>
<proteinExistence type="predicted"/>
<evidence type="ECO:0000313" key="3">
    <source>
        <dbReference type="Proteomes" id="UP000199691"/>
    </source>
</evidence>
<organism evidence="2 3">
    <name type="scientific">Lentzea jiangxiensis</name>
    <dbReference type="NCBI Taxonomy" id="641025"/>
    <lineage>
        <taxon>Bacteria</taxon>
        <taxon>Bacillati</taxon>
        <taxon>Actinomycetota</taxon>
        <taxon>Actinomycetes</taxon>
        <taxon>Pseudonocardiales</taxon>
        <taxon>Pseudonocardiaceae</taxon>
        <taxon>Lentzea</taxon>
    </lineage>
</organism>
<sequence>MLGALPAWGGGPDAERYAQASPCRYGNVPQLRLDPLLRARAEEVCGRENIRFGHELTALSDSGEAAVATVRDHGTGWLHEVRARYVIAADGGRTCADLLGIEMDGPTGLLDVVTVHATMDLSKWISDEEVLLRYFMTPDGQGSFAGALCAMGPDRWGA</sequence>
<reference evidence="3" key="1">
    <citation type="submission" date="2016-10" db="EMBL/GenBank/DDBJ databases">
        <authorList>
            <person name="Varghese N."/>
            <person name="Submissions S."/>
        </authorList>
    </citation>
    <scope>NUCLEOTIDE SEQUENCE [LARGE SCALE GENOMIC DNA]</scope>
    <source>
        <strain evidence="3">CGMCC 4.6609</strain>
    </source>
</reference>
<name>A0A1H0X377_9PSEU</name>
<protein>
    <submittedName>
        <fullName evidence="2">2,4-dichlorophenol 6-monooxygenase</fullName>
    </submittedName>
</protein>
<evidence type="ECO:0000313" key="2">
    <source>
        <dbReference type="EMBL" id="SDP97418.1"/>
    </source>
</evidence>
<dbReference type="AlphaFoldDB" id="A0A1H0X377"/>
<dbReference type="STRING" id="641025.SAMN05421507_13110"/>
<feature type="domain" description="FAD-binding" evidence="1">
    <location>
        <begin position="16"/>
        <end position="151"/>
    </location>
</feature>
<dbReference type="RefSeq" id="WP_176960175.1">
    <property type="nucleotide sequence ID" value="NZ_FNIX01000031.1"/>
</dbReference>
<dbReference type="Gene3D" id="3.30.9.10">
    <property type="entry name" value="D-Amino Acid Oxidase, subunit A, domain 2"/>
    <property type="match status" value="1"/>
</dbReference>
<dbReference type="EMBL" id="FNIX01000031">
    <property type="protein sequence ID" value="SDP97418.1"/>
    <property type="molecule type" value="Genomic_DNA"/>
</dbReference>
<dbReference type="SUPFAM" id="SSF51905">
    <property type="entry name" value="FAD/NAD(P)-binding domain"/>
    <property type="match status" value="1"/>
</dbReference>
<dbReference type="InterPro" id="IPR002938">
    <property type="entry name" value="FAD-bd"/>
</dbReference>
<keyword evidence="2" id="KW-0503">Monooxygenase</keyword>
<dbReference type="InterPro" id="IPR036188">
    <property type="entry name" value="FAD/NAD-bd_sf"/>
</dbReference>
<dbReference type="Gene3D" id="3.50.50.60">
    <property type="entry name" value="FAD/NAD(P)-binding domain"/>
    <property type="match status" value="1"/>
</dbReference>
<evidence type="ECO:0000259" key="1">
    <source>
        <dbReference type="Pfam" id="PF01494"/>
    </source>
</evidence>
<dbReference type="GO" id="GO:0071949">
    <property type="term" value="F:FAD binding"/>
    <property type="evidence" value="ECO:0007669"/>
    <property type="project" value="InterPro"/>
</dbReference>
<dbReference type="Proteomes" id="UP000199691">
    <property type="component" value="Unassembled WGS sequence"/>
</dbReference>
<gene>
    <name evidence="2" type="ORF">SAMN05421507_13110</name>
</gene>
<dbReference type="Pfam" id="PF01494">
    <property type="entry name" value="FAD_binding_3"/>
    <property type="match status" value="1"/>
</dbReference>
<keyword evidence="3" id="KW-1185">Reference proteome</keyword>